<dbReference type="AlphaFoldDB" id="A0A8T1T4W5"/>
<dbReference type="Gene3D" id="2.170.210.20">
    <property type="entry name" value="Spindle assembly abnormal protein 6, N-terminal domain"/>
    <property type="match status" value="1"/>
</dbReference>
<dbReference type="PANTHER" id="PTHR44281">
    <property type="entry name" value="SPINDLE ASSEMBLY ABNORMAL PROTEIN 6 HOMOLOG"/>
    <property type="match status" value="1"/>
</dbReference>
<feature type="domain" description="SAS-6 coiled-coil" evidence="10">
    <location>
        <begin position="158"/>
        <end position="187"/>
    </location>
</feature>
<dbReference type="GO" id="GO:0007099">
    <property type="term" value="P:centriole replication"/>
    <property type="evidence" value="ECO:0007669"/>
    <property type="project" value="TreeGrafter"/>
</dbReference>
<evidence type="ECO:0000256" key="6">
    <source>
        <dbReference type="ARBA" id="ARBA00023306"/>
    </source>
</evidence>
<evidence type="ECO:0000313" key="11">
    <source>
        <dbReference type="EMBL" id="KAG6936291.1"/>
    </source>
</evidence>
<dbReference type="Pfam" id="PF16531">
    <property type="entry name" value="SAS-6_N"/>
    <property type="match status" value="1"/>
</dbReference>
<keyword evidence="6" id="KW-0131">Cell cycle</keyword>
<accession>A0A8T1T4W5</accession>
<dbReference type="GO" id="GO:0005813">
    <property type="term" value="C:centrosome"/>
    <property type="evidence" value="ECO:0007669"/>
    <property type="project" value="UniProtKB-SubCell"/>
</dbReference>
<dbReference type="InterPro" id="IPR041513">
    <property type="entry name" value="SAS6_CC"/>
</dbReference>
<dbReference type="OrthoDB" id="49058at2759"/>
<organism evidence="11 12">
    <name type="scientific">Chelydra serpentina</name>
    <name type="common">Snapping turtle</name>
    <name type="synonym">Testudo serpentina</name>
    <dbReference type="NCBI Taxonomy" id="8475"/>
    <lineage>
        <taxon>Eukaryota</taxon>
        <taxon>Metazoa</taxon>
        <taxon>Chordata</taxon>
        <taxon>Craniata</taxon>
        <taxon>Vertebrata</taxon>
        <taxon>Euteleostomi</taxon>
        <taxon>Archelosauria</taxon>
        <taxon>Testudinata</taxon>
        <taxon>Testudines</taxon>
        <taxon>Cryptodira</taxon>
        <taxon>Durocryptodira</taxon>
        <taxon>Americhelydia</taxon>
        <taxon>Chelydroidea</taxon>
        <taxon>Chelydridae</taxon>
        <taxon>Chelydra</taxon>
    </lineage>
</organism>
<feature type="region of interest" description="Disordered" evidence="8">
    <location>
        <begin position="588"/>
        <end position="616"/>
    </location>
</feature>
<evidence type="ECO:0000256" key="5">
    <source>
        <dbReference type="ARBA" id="ARBA00023212"/>
    </source>
</evidence>
<dbReference type="PANTHER" id="PTHR44281:SF5">
    <property type="entry name" value="SPINDLE ASSEMBLY ABNORMAL PROTEIN 6 HOMOLOG"/>
    <property type="match status" value="1"/>
</dbReference>
<dbReference type="Pfam" id="PF18594">
    <property type="entry name" value="Sas6_CC"/>
    <property type="match status" value="1"/>
</dbReference>
<proteinExistence type="predicted"/>
<evidence type="ECO:0000313" key="12">
    <source>
        <dbReference type="Proteomes" id="UP000765507"/>
    </source>
</evidence>
<comment type="caution">
    <text evidence="11">The sequence shown here is derived from an EMBL/GenBank/DDBJ whole genome shotgun (WGS) entry which is preliminary data.</text>
</comment>
<evidence type="ECO:0000256" key="3">
    <source>
        <dbReference type="ARBA" id="ARBA00022490"/>
    </source>
</evidence>
<keyword evidence="3" id="KW-0963">Cytoplasm</keyword>
<evidence type="ECO:0000259" key="9">
    <source>
        <dbReference type="Pfam" id="PF16531"/>
    </source>
</evidence>
<dbReference type="CDD" id="cd10142">
    <property type="entry name" value="HD_SAS6_N"/>
    <property type="match status" value="1"/>
</dbReference>
<evidence type="ECO:0000259" key="10">
    <source>
        <dbReference type="Pfam" id="PF18594"/>
    </source>
</evidence>
<reference evidence="11 12" key="1">
    <citation type="journal article" date="2020" name="G3 (Bethesda)">
        <title>Draft Genome of the Common Snapping Turtle, Chelydra serpentina, a Model for Phenotypic Plasticity in Reptiles.</title>
        <authorList>
            <person name="Das D."/>
            <person name="Singh S.K."/>
            <person name="Bierstedt J."/>
            <person name="Erickson A."/>
            <person name="Galli G.L.J."/>
            <person name="Crossley D.A. 2nd"/>
            <person name="Rhen T."/>
        </authorList>
    </citation>
    <scope>NUCLEOTIDE SEQUENCE [LARGE SCALE GENOMIC DNA]</scope>
    <source>
        <strain evidence="11">KW</strain>
    </source>
</reference>
<keyword evidence="12" id="KW-1185">Reference proteome</keyword>
<dbReference type="Proteomes" id="UP000765507">
    <property type="component" value="Unassembled WGS sequence"/>
</dbReference>
<dbReference type="InterPro" id="IPR038558">
    <property type="entry name" value="SAS-6_N_sf"/>
</dbReference>
<evidence type="ECO:0000256" key="8">
    <source>
        <dbReference type="SAM" id="MobiDB-lite"/>
    </source>
</evidence>
<feature type="coiled-coil region" evidence="7">
    <location>
        <begin position="169"/>
        <end position="214"/>
    </location>
</feature>
<keyword evidence="5" id="KW-0206">Cytoskeleton</keyword>
<evidence type="ECO:0000256" key="4">
    <source>
        <dbReference type="ARBA" id="ARBA00023054"/>
    </source>
</evidence>
<gene>
    <name evidence="11" type="ORF">G0U57_012931</name>
</gene>
<feature type="coiled-coil region" evidence="7">
    <location>
        <begin position="263"/>
        <end position="483"/>
    </location>
</feature>
<dbReference type="EMBL" id="JAHGAV010000034">
    <property type="protein sequence ID" value="KAG6936291.1"/>
    <property type="molecule type" value="Genomic_DNA"/>
</dbReference>
<dbReference type="GO" id="GO:0005814">
    <property type="term" value="C:centriole"/>
    <property type="evidence" value="ECO:0007669"/>
    <property type="project" value="TreeGrafter"/>
</dbReference>
<evidence type="ECO:0000256" key="7">
    <source>
        <dbReference type="SAM" id="Coils"/>
    </source>
</evidence>
<evidence type="ECO:0000256" key="1">
    <source>
        <dbReference type="ARBA" id="ARBA00004300"/>
    </source>
</evidence>
<sequence length="672" mass="75734">MQGRGDGRAPGSMAEQLFCKGLSAVISCAGCEERRADVRLTVEICTSSSPIHKKELTVRITDDADPLFLCSLAIGEEDFQSLKSQQGLLVDFSAFPQKFIDLLEQCILEQRKQVPRFLIQLVTSSPALDCMPAYLNVVETNPFKHLTHLSLKLLAGSDSDIKKYLAICIKNLKMENSILEDKLHRSEEGLSKRLTVTQQALAEKSKKLDKLQNEWTSQTASLTNKYSQEITAEKEKVLQIQTQYQLQHEQQKKEMEATCNRKVHHLETRASDLETVNKDLTERKYKSESSIRELKSKLAGLEEEYQRTKQEVLSLRRENSTLDAECHEKEKLLNQLRTRIAVLEQEVKDKEQVVIRSTDVCESAQEHKKKLEESLEMKQLQIGKFETTVKSISEELLKANEIIKKLQGEMKKVMEKMKLKNAVTLQQEKILGEKEQTLQKEKLELNNAKQALQQKEDEVLKLQEQLDITVQKLEESKQLLKTNENVISWLNKQLNENKIASVHGASGHSDMPCAGSAANSAAMQNGLPRLLLYNSPFSVPVMPPPIRTASLSNNYKGSVPLRMNIPCEVTSATRYNPQVRINLSADSTSTPLHETRRCPPTSTPLVPPNSGHVEPPGLDMKYLKKDGNLPLRGLKPLSVASTVLSRTMLPKQRNPPVISAYFPGQQTRLPAS</sequence>
<keyword evidence="4 7" id="KW-0175">Coiled coil</keyword>
<evidence type="ECO:0000256" key="2">
    <source>
        <dbReference type="ARBA" id="ARBA00020407"/>
    </source>
</evidence>
<feature type="domain" description="Spindle assembly abnormal protein 6 N-terminal" evidence="9">
    <location>
        <begin position="17"/>
        <end position="153"/>
    </location>
</feature>
<dbReference type="InterPro" id="IPR032396">
    <property type="entry name" value="SAS-6_N"/>
</dbReference>
<protein>
    <recommendedName>
        <fullName evidence="2">Spindle assembly abnormal protein 6 homolog</fullName>
    </recommendedName>
</protein>
<comment type="subcellular location">
    <subcellularLocation>
        <location evidence="1">Cytoplasm</location>
        <location evidence="1">Cytoskeleton</location>
        <location evidence="1">Microtubule organizing center</location>
        <location evidence="1">Centrosome</location>
    </subcellularLocation>
</comment>
<name>A0A8T1T4W5_CHESE</name>